<feature type="domain" description="CBS" evidence="10">
    <location>
        <begin position="272"/>
        <end position="328"/>
    </location>
</feature>
<dbReference type="SMART" id="SM01131">
    <property type="entry name" value="DHHA2"/>
    <property type="match status" value="1"/>
</dbReference>
<dbReference type="PANTHER" id="PTHR12112:SF22">
    <property type="entry name" value="MANGANESE-DEPENDENT INORGANIC PYROPHOSPHATASE-RELATED"/>
    <property type="match status" value="1"/>
</dbReference>
<dbReference type="NCBIfam" id="NF011443">
    <property type="entry name" value="PRK14869.1-5"/>
    <property type="match status" value="1"/>
</dbReference>
<dbReference type="Gene3D" id="3.10.310.20">
    <property type="entry name" value="DHHA2 domain"/>
    <property type="match status" value="1"/>
</dbReference>
<dbReference type="SUPFAM" id="SSF75138">
    <property type="entry name" value="HprK N-terminal domain-like"/>
    <property type="match status" value="1"/>
</dbReference>
<evidence type="ECO:0000259" key="10">
    <source>
        <dbReference type="PROSITE" id="PS51371"/>
    </source>
</evidence>
<protein>
    <recommendedName>
        <fullName evidence="3">inorganic diphosphatase</fullName>
        <ecNumber evidence="3">3.6.1.1</ecNumber>
    </recommendedName>
    <alternativeName>
        <fullName evidence="7">Pyrophosphate phospho-hydrolase</fullName>
    </alternativeName>
</protein>
<dbReference type="NCBIfam" id="NF011446">
    <property type="entry name" value="PRK14869.2-2"/>
    <property type="match status" value="1"/>
</dbReference>
<keyword evidence="6" id="KW-0464">Manganese</keyword>
<dbReference type="PROSITE" id="PS51371">
    <property type="entry name" value="CBS"/>
    <property type="match status" value="2"/>
</dbReference>
<evidence type="ECO:0000313" key="11">
    <source>
        <dbReference type="EMBL" id="KXU37791.1"/>
    </source>
</evidence>
<dbReference type="InterPro" id="IPR000644">
    <property type="entry name" value="CBS_dom"/>
</dbReference>
<dbReference type="GO" id="GO:0046872">
    <property type="term" value="F:metal ion binding"/>
    <property type="evidence" value="ECO:0007669"/>
    <property type="project" value="UniProtKB-KW"/>
</dbReference>
<dbReference type="AlphaFoldDB" id="A0A139STN1"/>
<dbReference type="InterPro" id="IPR038763">
    <property type="entry name" value="DHH_sf"/>
</dbReference>
<evidence type="ECO:0000256" key="4">
    <source>
        <dbReference type="ARBA" id="ARBA00022723"/>
    </source>
</evidence>
<dbReference type="Gene3D" id="3.40.1390.20">
    <property type="entry name" value="HprK N-terminal domain-like"/>
    <property type="match status" value="1"/>
</dbReference>
<dbReference type="InterPro" id="IPR004097">
    <property type="entry name" value="DHHA2"/>
</dbReference>
<dbReference type="OrthoDB" id="9766150at2"/>
<dbReference type="InterPro" id="IPR010766">
    <property type="entry name" value="DRTGG"/>
</dbReference>
<sequence length="579" mass="63508">MSPATPAPAAPTNSREITYVIGHKNPDADAICAAIAYTAFKEQRGEPNFVAARCGNSNVRIDTILHRFNQPLPLYLSDVFPRVHDLMTSDVVHISDDATCFEALEVFERRGVSVLPITDKDRKILGSLSLAQMGGFFVPHTQDPRRMREVHTSLSRIVRSLSATILTATDIDRLETLYVHIAAMDIASFWKMSERENIPASQSITIVGDRKNVQLRAIEIGSRALIVSGGRAVDPEVVALATERGTCILSSPHDTATTAWIVRTASTLERIIDRDFKTLSADLPLTLARKQFSPHSSHALLVADANGTLQGILTKSDLLRPVGKRLVLVDHNEMTQAVPGADQARIVEIIDHHRLGPINTQQPILFINEPVGSTCTIVADLYRREGLTPTPDLAGIMMSGLITDTLLLKGPTATAKDAEILRWLSGIAAVDPNQLADQIFSSGSVILGNPAKQVVRADFKIYTEEGVRFSVSQVEELGFRNFWKHATAIEQALQDLRDTEALAFACLLVTDINTQNSVLLVKGDPSVISRITYPHVKNEESFELPGIVSRKKQLIPYLGSLLREMADDDELPANPAPHR</sequence>
<dbReference type="Gene3D" id="3.90.1640.10">
    <property type="entry name" value="inorganic pyrophosphatase (n-terminal core)"/>
    <property type="match status" value="2"/>
</dbReference>
<dbReference type="GO" id="GO:0005737">
    <property type="term" value="C:cytoplasm"/>
    <property type="evidence" value="ECO:0007669"/>
    <property type="project" value="InterPro"/>
</dbReference>
<evidence type="ECO:0000256" key="1">
    <source>
        <dbReference type="ARBA" id="ARBA00001936"/>
    </source>
</evidence>
<dbReference type="Pfam" id="PF02833">
    <property type="entry name" value="DHHA2"/>
    <property type="match status" value="1"/>
</dbReference>
<accession>A0A139STN1</accession>
<dbReference type="Pfam" id="PF00571">
    <property type="entry name" value="CBS"/>
    <property type="match status" value="2"/>
</dbReference>
<comment type="caution">
    <text evidence="11">The sequence shown here is derived from an EMBL/GenBank/DDBJ whole genome shotgun (WGS) entry which is preliminary data.</text>
</comment>
<dbReference type="SMART" id="SM00116">
    <property type="entry name" value="CBS"/>
    <property type="match status" value="2"/>
</dbReference>
<organism evidence="11 12">
    <name type="scientific">Cephaloticoccus capnophilus</name>
    <dbReference type="NCBI Taxonomy" id="1548208"/>
    <lineage>
        <taxon>Bacteria</taxon>
        <taxon>Pseudomonadati</taxon>
        <taxon>Verrucomicrobiota</taxon>
        <taxon>Opitutia</taxon>
        <taxon>Opitutales</taxon>
        <taxon>Opitutaceae</taxon>
        <taxon>Cephaloticoccus</taxon>
    </lineage>
</organism>
<keyword evidence="9" id="KW-0129">CBS domain</keyword>
<dbReference type="InterPro" id="IPR038222">
    <property type="entry name" value="DHHA2_dom_sf"/>
</dbReference>
<gene>
    <name evidence="11" type="ORF">AXK12_01105</name>
</gene>
<dbReference type="SUPFAM" id="SSF64182">
    <property type="entry name" value="DHH phosphoesterases"/>
    <property type="match status" value="1"/>
</dbReference>
<dbReference type="EC" id="3.6.1.1" evidence="3"/>
<keyword evidence="4" id="KW-0479">Metal-binding</keyword>
<dbReference type="InterPro" id="IPR028979">
    <property type="entry name" value="Ser_kin/Pase_Hpr-like_N_sf"/>
</dbReference>
<dbReference type="Proteomes" id="UP000071392">
    <property type="component" value="Unassembled WGS sequence"/>
</dbReference>
<dbReference type="RefSeq" id="WP_068710818.1">
    <property type="nucleotide sequence ID" value="NZ_LSZP01000004.1"/>
</dbReference>
<evidence type="ECO:0000256" key="9">
    <source>
        <dbReference type="PROSITE-ProRule" id="PRU00703"/>
    </source>
</evidence>
<dbReference type="NCBIfam" id="NF011442">
    <property type="entry name" value="PRK14869.1-4"/>
    <property type="match status" value="1"/>
</dbReference>
<dbReference type="Pfam" id="PF07085">
    <property type="entry name" value="DRTGG"/>
    <property type="match status" value="1"/>
</dbReference>
<dbReference type="Gene3D" id="3.10.580.10">
    <property type="entry name" value="CBS-domain"/>
    <property type="match status" value="1"/>
</dbReference>
<evidence type="ECO:0000256" key="2">
    <source>
        <dbReference type="ARBA" id="ARBA00011643"/>
    </source>
</evidence>
<dbReference type="GO" id="GO:0004427">
    <property type="term" value="F:inorganic diphosphate phosphatase activity"/>
    <property type="evidence" value="ECO:0007669"/>
    <property type="project" value="UniProtKB-EC"/>
</dbReference>
<dbReference type="PANTHER" id="PTHR12112">
    <property type="entry name" value="BNIP - RELATED"/>
    <property type="match status" value="1"/>
</dbReference>
<keyword evidence="5" id="KW-0378">Hydrolase</keyword>
<dbReference type="STRING" id="1548208.AXK12_01105"/>
<name>A0A139STN1_9BACT</name>
<comment type="catalytic activity">
    <reaction evidence="8">
        <text>diphosphate + H2O = 2 phosphate + H(+)</text>
        <dbReference type="Rhea" id="RHEA:24576"/>
        <dbReference type="ChEBI" id="CHEBI:15377"/>
        <dbReference type="ChEBI" id="CHEBI:15378"/>
        <dbReference type="ChEBI" id="CHEBI:33019"/>
        <dbReference type="ChEBI" id="CHEBI:43474"/>
        <dbReference type="EC" id="3.6.1.1"/>
    </reaction>
</comment>
<dbReference type="Pfam" id="PF01368">
    <property type="entry name" value="DHH"/>
    <property type="match status" value="1"/>
</dbReference>
<evidence type="ECO:0000313" key="12">
    <source>
        <dbReference type="Proteomes" id="UP000071392"/>
    </source>
</evidence>
<evidence type="ECO:0000256" key="5">
    <source>
        <dbReference type="ARBA" id="ARBA00022801"/>
    </source>
</evidence>
<proteinExistence type="predicted"/>
<evidence type="ECO:0000256" key="8">
    <source>
        <dbReference type="ARBA" id="ARBA00047820"/>
    </source>
</evidence>
<reference evidence="11 12" key="1">
    <citation type="submission" date="2016-02" db="EMBL/GenBank/DDBJ databases">
        <authorList>
            <person name="Wen L."/>
            <person name="He K."/>
            <person name="Yang H."/>
        </authorList>
    </citation>
    <scope>NUCLEOTIDE SEQUENCE [LARGE SCALE GENOMIC DNA]</scope>
    <source>
        <strain evidence="11 12">CV41</strain>
    </source>
</reference>
<evidence type="ECO:0000256" key="3">
    <source>
        <dbReference type="ARBA" id="ARBA00012146"/>
    </source>
</evidence>
<feature type="domain" description="CBS" evidence="10">
    <location>
        <begin position="87"/>
        <end position="144"/>
    </location>
</feature>
<comment type="cofactor">
    <cofactor evidence="1">
        <name>Mn(2+)</name>
        <dbReference type="ChEBI" id="CHEBI:29035"/>
    </cofactor>
</comment>
<evidence type="ECO:0000256" key="6">
    <source>
        <dbReference type="ARBA" id="ARBA00023211"/>
    </source>
</evidence>
<evidence type="ECO:0000256" key="7">
    <source>
        <dbReference type="ARBA" id="ARBA00032535"/>
    </source>
</evidence>
<dbReference type="SUPFAM" id="SSF54631">
    <property type="entry name" value="CBS-domain pair"/>
    <property type="match status" value="1"/>
</dbReference>
<comment type="subunit">
    <text evidence="2">Homohexamer.</text>
</comment>
<dbReference type="NCBIfam" id="NF011445">
    <property type="entry name" value="PRK14869.2-1"/>
    <property type="match status" value="1"/>
</dbReference>
<dbReference type="InterPro" id="IPR001667">
    <property type="entry name" value="DDH_dom"/>
</dbReference>
<dbReference type="EMBL" id="LSZP01000004">
    <property type="protein sequence ID" value="KXU37791.1"/>
    <property type="molecule type" value="Genomic_DNA"/>
</dbReference>
<keyword evidence="12" id="KW-1185">Reference proteome</keyword>
<dbReference type="InterPro" id="IPR046342">
    <property type="entry name" value="CBS_dom_sf"/>
</dbReference>